<proteinExistence type="predicted"/>
<dbReference type="InterPro" id="IPR041224">
    <property type="entry name" value="BPA_C"/>
</dbReference>
<keyword evidence="1" id="KW-0472">Membrane</keyword>
<dbReference type="Pfam" id="PF18040">
    <property type="entry name" value="BPA_C"/>
    <property type="match status" value="1"/>
</dbReference>
<keyword evidence="1" id="KW-0812">Transmembrane</keyword>
<dbReference type="Gene3D" id="2.60.120.430">
    <property type="entry name" value="Galactose-binding lectin"/>
    <property type="match status" value="1"/>
</dbReference>
<keyword evidence="1" id="KW-1133">Transmembrane helix</keyword>
<dbReference type="EMBL" id="CP058649">
    <property type="protein sequence ID" value="QUI24449.1"/>
    <property type="molecule type" value="Genomic_DNA"/>
</dbReference>
<reference evidence="4" key="1">
    <citation type="submission" date="2020-07" db="EMBL/GenBank/DDBJ databases">
        <title>Vallitalea pronyensis genome.</title>
        <authorList>
            <person name="Postec A."/>
        </authorList>
    </citation>
    <scope>NUCLEOTIDE SEQUENCE</scope>
    <source>
        <strain evidence="4">FatNI3</strain>
    </source>
</reference>
<evidence type="ECO:0000256" key="1">
    <source>
        <dbReference type="SAM" id="Phobius"/>
    </source>
</evidence>
<dbReference type="InterPro" id="IPR017853">
    <property type="entry name" value="GH"/>
</dbReference>
<evidence type="ECO:0000313" key="5">
    <source>
        <dbReference type="Proteomes" id="UP000683246"/>
    </source>
</evidence>
<dbReference type="RefSeq" id="WP_212695143.1">
    <property type="nucleotide sequence ID" value="NZ_CP058649.1"/>
</dbReference>
<feature type="domain" description="Porphyranase beta-sandwich" evidence="3">
    <location>
        <begin position="635"/>
        <end position="734"/>
    </location>
</feature>
<feature type="domain" description="Beta-porphyranase A C-terminal" evidence="2">
    <location>
        <begin position="753"/>
        <end position="829"/>
    </location>
</feature>
<feature type="transmembrane region" description="Helical" evidence="1">
    <location>
        <begin position="12"/>
        <end position="33"/>
    </location>
</feature>
<protein>
    <recommendedName>
        <fullName evidence="6">Beta-agarase</fullName>
    </recommendedName>
</protein>
<evidence type="ECO:0000259" key="3">
    <source>
        <dbReference type="Pfam" id="PF18206"/>
    </source>
</evidence>
<evidence type="ECO:0000313" key="4">
    <source>
        <dbReference type="EMBL" id="QUI24449.1"/>
    </source>
</evidence>
<evidence type="ECO:0000259" key="2">
    <source>
        <dbReference type="Pfam" id="PF18040"/>
    </source>
</evidence>
<dbReference type="Gene3D" id="3.20.20.80">
    <property type="entry name" value="Glycosidases"/>
    <property type="match status" value="1"/>
</dbReference>
<accession>A0A8J8SIG8</accession>
<dbReference type="Gene3D" id="1.20.1270.90">
    <property type="entry name" value="AF1782-like"/>
    <property type="match status" value="1"/>
</dbReference>
<dbReference type="SUPFAM" id="SSF51445">
    <property type="entry name" value="(Trans)glycosidases"/>
    <property type="match status" value="1"/>
</dbReference>
<dbReference type="InterPro" id="IPR040527">
    <property type="entry name" value="Beta-sand_Porphyrn"/>
</dbReference>
<sequence length="1098" mass="124253">MKKRKHVKRYKGGVAYVASWILVFSMLFSLNVMKVSAEETRYVLPENIRINKEDYDTIPAVIEKYKNLDPNNVVFIEQVNGSKLIQRINFIDFKNQHVQINGSMTFDIPEEIAKVARFFGDVRFEGEIAQDLQLSIINPKGQSFDWQILSGHYWNSPLGLPTTYTKTSWLSNLNTGLLEPWDMKDSNGNIIYDGYKLVLKGHGKLKDIYLWEEKGLSEEYDVTAYTVIGEDKPWLNVTLDVDATKNLSMNGVNKLDEDVYKRYHVNSGPIDIGTTDSSVTLLDKAYHMVTKDYGFLPGRGAFHFYGLEEWFGLKEDASKPGYTDYSLFDQQYQKNKAFIDKYDKLYPTIGNNYALTLDAWPSWQILPGGNPHYGTPELDKFEPAAELAGKLVAAIERKLDGRGPKYLEVKNESTISIEWPYLHTHPNNAWNYLSDFHNQVATKIKAESPDTLVGGPSSAFMYLEQNNFDEARKQLKFMDDTKHNLDYYSHHFYENGHLLINDEDSNPDGFLCGRLEAVFGLLKNHMAITGNDKPIIITEEGTYNIGGTEIDYFKKLRTYHGYMLRFMNLADSVDMIVPFLYPIINWRPDSNDTFYKYNATQTGLDGTTPLIHYLEMWKDYRGAFIPVLSNNNRVFTHAVRHGKKIYVAVQNLSLHRAYIDLNLNTGNANITDVKRKHTYLELGHLVNEEIGVPNMNRVPMRAEETCVFEITLDREPEFTHTLLKKSYYGNKTLQPTGGAPATFSVGCDTNGLERSVLRVGFGKSDTGFSQDMTIKVNNSVYNKDLEYTNKNGDFLGYVDIPVDKNNIQGQNTITVSIPENGGYITQVTLYNEYLKTKPIGVSTTALKNLVNEAKQNCQGITISNDGSGVTPGQPWVTQLVYDSYQVAIKRAEVVANDSIATREEVDKASHDLTAMGNIFSHSIIKFPHISFEHGEPVMYTLSDASKMSTEVQGQGATHGTKALKVNVNTLNKVNYGQYSEVILDNPNMWSIGKNKLALDVTNAESYSVQVRVLVTDEAGTTGTYYFNIEPNQNRTLKISQFEKCDDFFDGADGFWGLSQNGLDTGKLKTIKVCLWEGHSELANKSNASFIMDNIRITE</sequence>
<dbReference type="CDD" id="cd21510">
    <property type="entry name" value="agarase_cat"/>
    <property type="match status" value="1"/>
</dbReference>
<evidence type="ECO:0008006" key="6">
    <source>
        <dbReference type="Google" id="ProtNLM"/>
    </source>
</evidence>
<gene>
    <name evidence="4" type="ORF">HZI73_20045</name>
</gene>
<organism evidence="4 5">
    <name type="scientific">Vallitalea pronyensis</name>
    <dbReference type="NCBI Taxonomy" id="1348613"/>
    <lineage>
        <taxon>Bacteria</taxon>
        <taxon>Bacillati</taxon>
        <taxon>Bacillota</taxon>
        <taxon>Clostridia</taxon>
        <taxon>Lachnospirales</taxon>
        <taxon>Vallitaleaceae</taxon>
        <taxon>Vallitalea</taxon>
    </lineage>
</organism>
<dbReference type="Pfam" id="PF18206">
    <property type="entry name" value="Porphyrn_cat_1"/>
    <property type="match status" value="1"/>
</dbReference>
<dbReference type="Proteomes" id="UP000683246">
    <property type="component" value="Chromosome"/>
</dbReference>
<keyword evidence="5" id="KW-1185">Reference proteome</keyword>
<name>A0A8J8SIG8_9FIRM</name>
<dbReference type="KEGG" id="vpy:HZI73_20045"/>
<dbReference type="Gene3D" id="2.60.120.1200">
    <property type="match status" value="1"/>
</dbReference>
<dbReference type="AlphaFoldDB" id="A0A8J8SIG8"/>